<dbReference type="PANTHER" id="PTHR33116">
    <property type="entry name" value="REVERSE TRANSCRIPTASE ZINC-BINDING DOMAIN-CONTAINING PROTEIN-RELATED-RELATED"/>
    <property type="match status" value="1"/>
</dbReference>
<dbReference type="CDD" id="cd01650">
    <property type="entry name" value="RT_nLTR_like"/>
    <property type="match status" value="1"/>
</dbReference>
<dbReference type="InterPro" id="IPR000477">
    <property type="entry name" value="RT_dom"/>
</dbReference>
<organism evidence="2 3">
    <name type="scientific">Rhynchospora breviuscula</name>
    <dbReference type="NCBI Taxonomy" id="2022672"/>
    <lineage>
        <taxon>Eukaryota</taxon>
        <taxon>Viridiplantae</taxon>
        <taxon>Streptophyta</taxon>
        <taxon>Embryophyta</taxon>
        <taxon>Tracheophyta</taxon>
        <taxon>Spermatophyta</taxon>
        <taxon>Magnoliopsida</taxon>
        <taxon>Liliopsida</taxon>
        <taxon>Poales</taxon>
        <taxon>Cyperaceae</taxon>
        <taxon>Cyperoideae</taxon>
        <taxon>Rhynchosporeae</taxon>
        <taxon>Rhynchospora</taxon>
    </lineage>
</organism>
<evidence type="ECO:0000259" key="1">
    <source>
        <dbReference type="PROSITE" id="PS50878"/>
    </source>
</evidence>
<dbReference type="Proteomes" id="UP001151287">
    <property type="component" value="Unassembled WGS sequence"/>
</dbReference>
<protein>
    <recommendedName>
        <fullName evidence="1">Reverse transcriptase domain-containing protein</fullName>
    </recommendedName>
</protein>
<reference evidence="2" key="1">
    <citation type="journal article" date="2022" name="Cell">
        <title>Repeat-based holocentromeres influence genome architecture and karyotype evolution.</title>
        <authorList>
            <person name="Hofstatter P.G."/>
            <person name="Thangavel G."/>
            <person name="Lux T."/>
            <person name="Neumann P."/>
            <person name="Vondrak T."/>
            <person name="Novak P."/>
            <person name="Zhang M."/>
            <person name="Costa L."/>
            <person name="Castellani M."/>
            <person name="Scott A."/>
            <person name="Toegelov H."/>
            <person name="Fuchs J."/>
            <person name="Mata-Sucre Y."/>
            <person name="Dias Y."/>
            <person name="Vanzela A.L.L."/>
            <person name="Huettel B."/>
            <person name="Almeida C.C.S."/>
            <person name="Simkova H."/>
            <person name="Souza G."/>
            <person name="Pedrosa-Harand A."/>
            <person name="Macas J."/>
            <person name="Mayer K.F.X."/>
            <person name="Houben A."/>
            <person name="Marques A."/>
        </authorList>
    </citation>
    <scope>NUCLEOTIDE SEQUENCE</scope>
    <source>
        <strain evidence="2">RhyBre1mFocal</strain>
    </source>
</reference>
<feature type="domain" description="Reverse transcriptase" evidence="1">
    <location>
        <begin position="141"/>
        <end position="417"/>
    </location>
</feature>
<keyword evidence="3" id="KW-1185">Reference proteome</keyword>
<dbReference type="AlphaFoldDB" id="A0A9Q0HT02"/>
<gene>
    <name evidence="2" type="ORF">LUZ63_005397</name>
</gene>
<evidence type="ECO:0000313" key="3">
    <source>
        <dbReference type="Proteomes" id="UP001151287"/>
    </source>
</evidence>
<dbReference type="PANTHER" id="PTHR33116:SF78">
    <property type="entry name" value="OS12G0587133 PROTEIN"/>
    <property type="match status" value="1"/>
</dbReference>
<dbReference type="Pfam" id="PF00078">
    <property type="entry name" value="RVT_1"/>
    <property type="match status" value="1"/>
</dbReference>
<proteinExistence type="predicted"/>
<sequence length="549" mass="62293">MTKWLRWHQHARTKWLQCGDRNTRFFHATATQKLRNKCISTIQVDGAQVVGTNSIVNEFTDFVKAILGTVHETILFQPTTLYQDDSSLLAPLALPFSEHEIKVAVMGLQDNKSCGPDGYPNEFFKLNWDLVKHDLMDIFEELFMHNLDLKDSNLAHIILLPKEDNAQLLSSFRPISVISYLPKLISKVLSNGLAVFLPELICNTQTGFVKGRIISENFNCAREIIANISNSNEPAFMMKLDFRKAFDTVTWPFLFNLLQARGFPPNFLQRINLLFTTSTSAILINGTLGQSFKHKRGLRQVDPLSPALFILAADVLSRMLKSIVLSVQHRLTPRLIDPFYLLQFADDTLLFSTVRGRSTSLATMVLNTFSKISGIDINWTKTCFVPFNLSAPQVDSLQRQLHCNCAELSMTYLGLPLTHKRPTRDCFQKLIATVSKKLAGWKCSLLSRAGRIVLTASVLSSIPVYYMSVFHLPAWVIKDIDQIRRKFIWKGTGTTSAGIPLLAWDRMCLPKSLGGFGLVDLLLQNICLLVRWWWRLYSHPDSLWSVLAR</sequence>
<name>A0A9Q0HT02_9POAL</name>
<evidence type="ECO:0000313" key="2">
    <source>
        <dbReference type="EMBL" id="KAJ1696885.1"/>
    </source>
</evidence>
<accession>A0A9Q0HT02</accession>
<dbReference type="PROSITE" id="PS50878">
    <property type="entry name" value="RT_POL"/>
    <property type="match status" value="1"/>
</dbReference>
<comment type="caution">
    <text evidence="2">The sequence shown here is derived from an EMBL/GenBank/DDBJ whole genome shotgun (WGS) entry which is preliminary data.</text>
</comment>
<dbReference type="EMBL" id="JAMQYH010000002">
    <property type="protein sequence ID" value="KAJ1696885.1"/>
    <property type="molecule type" value="Genomic_DNA"/>
</dbReference>
<dbReference type="OrthoDB" id="694486at2759"/>